<organism evidence="1">
    <name type="scientific">marine sediment metagenome</name>
    <dbReference type="NCBI Taxonomy" id="412755"/>
    <lineage>
        <taxon>unclassified sequences</taxon>
        <taxon>metagenomes</taxon>
        <taxon>ecological metagenomes</taxon>
    </lineage>
</organism>
<comment type="caution">
    <text evidence="1">The sequence shown here is derived from an EMBL/GenBank/DDBJ whole genome shotgun (WGS) entry which is preliminary data.</text>
</comment>
<sequence>MVAYNKFEQFVEDLAHQVHGQDTDQFTVALMAAAPSASLDAVLADITEISYTNLSARDITTTSSAQTGGVYKLTLTDLVLTATGAVATFRYVVIYNNTPAAPLDPLVAWYDHGSNVTLANGETFTIDFDDTNGFHQIV</sequence>
<dbReference type="AlphaFoldDB" id="A0A0F9AB35"/>
<dbReference type="EMBL" id="LAZR01058651">
    <property type="protein sequence ID" value="KKK69436.1"/>
    <property type="molecule type" value="Genomic_DNA"/>
</dbReference>
<proteinExistence type="predicted"/>
<gene>
    <name evidence="1" type="ORF">LCGC14_2934050</name>
</gene>
<evidence type="ECO:0000313" key="1">
    <source>
        <dbReference type="EMBL" id="KKK69436.1"/>
    </source>
</evidence>
<reference evidence="1" key="1">
    <citation type="journal article" date="2015" name="Nature">
        <title>Complex archaea that bridge the gap between prokaryotes and eukaryotes.</title>
        <authorList>
            <person name="Spang A."/>
            <person name="Saw J.H."/>
            <person name="Jorgensen S.L."/>
            <person name="Zaremba-Niedzwiedzka K."/>
            <person name="Martijn J."/>
            <person name="Lind A.E."/>
            <person name="van Eijk R."/>
            <person name="Schleper C."/>
            <person name="Guy L."/>
            <person name="Ettema T.J."/>
        </authorList>
    </citation>
    <scope>NUCLEOTIDE SEQUENCE</scope>
</reference>
<name>A0A0F9AB35_9ZZZZ</name>
<protein>
    <submittedName>
        <fullName evidence="1">Uncharacterized protein</fullName>
    </submittedName>
</protein>
<accession>A0A0F9AB35</accession>